<feature type="transmembrane region" description="Helical" evidence="1">
    <location>
        <begin position="20"/>
        <end position="37"/>
    </location>
</feature>
<keyword evidence="3" id="KW-1185">Reference proteome</keyword>
<dbReference type="PANTHER" id="PTHR14136:SF17">
    <property type="entry name" value="BTB_POZ DOMAIN-CONTAINING PROTEIN KCTD9"/>
    <property type="match status" value="1"/>
</dbReference>
<proteinExistence type="predicted"/>
<sequence length="262" mass="29337">MILLNWTKHFYKSVKKETGYLVIGSLIGLYLTAYYLVEAKYNRDSSLASTTLSNFYSLANSGHPMGFKTAMAQFRTTYQIESIKEPKIVNPFSWFSVYKPNYTPLRDWTLFAFESCTKEICGSELYRIDLSKVPLNDAIFTNVNFDKTNFSSSYLDNIKIFASTAKNSNFSNIQGQFANFSKTNLESSKFDNAMLAGANFTGANLQNSTMDNILAYGVIFDDANLKGVSFLGADLEASSFKNAIYDESTIFPNGFAPSLKSK</sequence>
<protein>
    <recommendedName>
        <fullName evidence="4">Pentapeptide repeat-containing protein</fullName>
    </recommendedName>
</protein>
<dbReference type="EMBL" id="POSM01000025">
    <property type="protein sequence ID" value="PNH99645.1"/>
    <property type="molecule type" value="Genomic_DNA"/>
</dbReference>
<gene>
    <name evidence="2" type="ORF">C1O25_15630</name>
</gene>
<organism evidence="2 3">
    <name type="scientific">Vibrio diazotrophicus</name>
    <dbReference type="NCBI Taxonomy" id="685"/>
    <lineage>
        <taxon>Bacteria</taxon>
        <taxon>Pseudomonadati</taxon>
        <taxon>Pseudomonadota</taxon>
        <taxon>Gammaproteobacteria</taxon>
        <taxon>Vibrionales</taxon>
        <taxon>Vibrionaceae</taxon>
        <taxon>Vibrio</taxon>
    </lineage>
</organism>
<keyword evidence="1" id="KW-0472">Membrane</keyword>
<comment type="caution">
    <text evidence="2">The sequence shown here is derived from an EMBL/GenBank/DDBJ whole genome shotgun (WGS) entry which is preliminary data.</text>
</comment>
<dbReference type="RefSeq" id="WP_102969058.1">
    <property type="nucleotide sequence ID" value="NZ_POSM01000025.1"/>
</dbReference>
<keyword evidence="1" id="KW-1133">Transmembrane helix</keyword>
<evidence type="ECO:0000256" key="1">
    <source>
        <dbReference type="SAM" id="Phobius"/>
    </source>
</evidence>
<evidence type="ECO:0008006" key="4">
    <source>
        <dbReference type="Google" id="ProtNLM"/>
    </source>
</evidence>
<keyword evidence="1" id="KW-0812">Transmembrane</keyword>
<name>A0ABX4W9J9_VIBDI</name>
<dbReference type="InterPro" id="IPR051082">
    <property type="entry name" value="Pentapeptide-BTB/POZ_domain"/>
</dbReference>
<dbReference type="Pfam" id="PF00805">
    <property type="entry name" value="Pentapeptide"/>
    <property type="match status" value="3"/>
</dbReference>
<reference evidence="2 3" key="1">
    <citation type="submission" date="2018-01" db="EMBL/GenBank/DDBJ databases">
        <title>Draft genome sequences of six Vibrio diazotrophicus strains isolated from deep-sea sediments of the Baltic Sea.</title>
        <authorList>
            <person name="Castillo D."/>
            <person name="Vandieken V."/>
            <person name="Chiang O."/>
            <person name="Middelboe M."/>
        </authorList>
    </citation>
    <scope>NUCLEOTIDE SEQUENCE [LARGE SCALE GENOMIC DNA]</scope>
    <source>
        <strain evidence="2 3">65.10M</strain>
    </source>
</reference>
<evidence type="ECO:0000313" key="2">
    <source>
        <dbReference type="EMBL" id="PNH99645.1"/>
    </source>
</evidence>
<dbReference type="Proteomes" id="UP000236547">
    <property type="component" value="Unassembled WGS sequence"/>
</dbReference>
<dbReference type="InterPro" id="IPR001646">
    <property type="entry name" value="5peptide_repeat"/>
</dbReference>
<accession>A0ABX4W9J9</accession>
<dbReference type="SUPFAM" id="SSF141571">
    <property type="entry name" value="Pentapeptide repeat-like"/>
    <property type="match status" value="1"/>
</dbReference>
<dbReference type="Gene3D" id="2.160.20.80">
    <property type="entry name" value="E3 ubiquitin-protein ligase SopA"/>
    <property type="match status" value="1"/>
</dbReference>
<evidence type="ECO:0000313" key="3">
    <source>
        <dbReference type="Proteomes" id="UP000236547"/>
    </source>
</evidence>
<dbReference type="PANTHER" id="PTHR14136">
    <property type="entry name" value="BTB_POZ DOMAIN-CONTAINING PROTEIN KCTD9"/>
    <property type="match status" value="1"/>
</dbReference>